<dbReference type="EMBL" id="JAHYBZ010000002">
    <property type="protein sequence ID" value="MBW6397532.1"/>
    <property type="molecule type" value="Genomic_DNA"/>
</dbReference>
<keyword evidence="1" id="KW-0732">Signal</keyword>
<dbReference type="NCBIfam" id="TIGR03016">
    <property type="entry name" value="pepcterm_hypo_1"/>
    <property type="match status" value="1"/>
</dbReference>
<comment type="caution">
    <text evidence="2">The sequence shown here is derived from an EMBL/GenBank/DDBJ whole genome shotgun (WGS) entry which is preliminary data.</text>
</comment>
<evidence type="ECO:0000256" key="1">
    <source>
        <dbReference type="SAM" id="SignalP"/>
    </source>
</evidence>
<sequence length="583" mass="60872">MERRIVLRVEVKCITGFGAALLLGTPAMAQTAGGAVGASGATPAAATAPASADPAAPAATVALTSPALGSLADRSVPRTPDYLDATGPRSYIMSPGEIGQLGIAQQPLALGSRPYALGAAIAVDVAGTNNVFQTRHDARSDIFTTITPSVSAVVGTTRLVGALSYAPSLNLYSTYTSQNALYQIGSGQLLAAVVPGLFYVDIRGAASVVPQTGGFIPGSGQVISSQGATQTFSAQITPFLVHRFGSAATGQLGYSYLYSEQDWANGQASGTGFEPQSYSGHRGFAVLRSGEDLGRLALQARVDGTMFVGTGVYDNAHRFISSVEARYSILPTVALLGEVGYESIEYGGTNPGTIDGATWSVGARLTPGPDSIAVIRYGRHEGFNSLSLNVGVALGVRTNLYATYSEALSTALSQTQDLLSTTTFDALGNPVDSQSGAPVILINSFLGVSTTLYRLRTGTASIQHQWPRDVFTLSGTWQDGEPISSAPGEPSSPQRGGYATFSWGHELTARTTTAVSVQYGRIAKNQVSSDEGNVYAARLILTHRLSENLIASAQVAWVRETYPSQSDLGYSQGVIRAGLRRTF</sequence>
<gene>
    <name evidence="2" type="ORF">KPL78_06725</name>
</gene>
<keyword evidence="3" id="KW-1185">Reference proteome</keyword>
<feature type="signal peptide" evidence="1">
    <location>
        <begin position="1"/>
        <end position="29"/>
    </location>
</feature>
<proteinExistence type="predicted"/>
<dbReference type="Proteomes" id="UP001196565">
    <property type="component" value="Unassembled WGS sequence"/>
</dbReference>
<organism evidence="2 3">
    <name type="scientific">Roseomonas alba</name>
    <dbReference type="NCBI Taxonomy" id="2846776"/>
    <lineage>
        <taxon>Bacteria</taxon>
        <taxon>Pseudomonadati</taxon>
        <taxon>Pseudomonadota</taxon>
        <taxon>Alphaproteobacteria</taxon>
        <taxon>Acetobacterales</taxon>
        <taxon>Roseomonadaceae</taxon>
        <taxon>Roseomonas</taxon>
    </lineage>
</organism>
<reference evidence="2 3" key="1">
    <citation type="submission" date="2021-07" db="EMBL/GenBank/DDBJ databases">
        <authorList>
            <person name="So Y."/>
        </authorList>
    </citation>
    <scope>NUCLEOTIDE SEQUENCE [LARGE SCALE GENOMIC DNA]</scope>
    <source>
        <strain evidence="2 3">HJA6</strain>
    </source>
</reference>
<protein>
    <submittedName>
        <fullName evidence="2">TIGR03016 family PEP-CTERM system-associated outer membrane protein</fullName>
    </submittedName>
</protein>
<evidence type="ECO:0000313" key="2">
    <source>
        <dbReference type="EMBL" id="MBW6397532.1"/>
    </source>
</evidence>
<name>A0ABS7A6Y4_9PROT</name>
<dbReference type="InterPro" id="IPR017467">
    <property type="entry name" value="CHP03016_PEP-CTERM"/>
</dbReference>
<feature type="chain" id="PRO_5045364812" evidence="1">
    <location>
        <begin position="30"/>
        <end position="583"/>
    </location>
</feature>
<evidence type="ECO:0000313" key="3">
    <source>
        <dbReference type="Proteomes" id="UP001196565"/>
    </source>
</evidence>
<accession>A0ABS7A6Y4</accession>